<reference evidence="3" key="1">
    <citation type="submission" date="2018-02" db="EMBL/GenBank/DDBJ databases">
        <authorList>
            <person name="Holder M.E."/>
            <person name="Ajami N.J."/>
            <person name="Petrosino J.F."/>
        </authorList>
    </citation>
    <scope>NUCLEOTIDE SEQUENCE [LARGE SCALE GENOMIC DNA]</scope>
    <source>
        <strain evidence="3">CCUG 47711</strain>
    </source>
</reference>
<dbReference type="RefSeq" id="WP_106012322.1">
    <property type="nucleotide sequence ID" value="NZ_CP027226.1"/>
</dbReference>
<dbReference type="KEGG" id="fsa:C5Q98_03440"/>
<feature type="transmembrane region" description="Helical" evidence="1">
    <location>
        <begin position="184"/>
        <end position="202"/>
    </location>
</feature>
<organism evidence="2 3">
    <name type="scientific">Fastidiosipila sanguinis</name>
    <dbReference type="NCBI Taxonomy" id="236753"/>
    <lineage>
        <taxon>Bacteria</taxon>
        <taxon>Bacillati</taxon>
        <taxon>Bacillota</taxon>
        <taxon>Clostridia</taxon>
        <taxon>Eubacteriales</taxon>
        <taxon>Oscillospiraceae</taxon>
        <taxon>Fastidiosipila</taxon>
    </lineage>
</organism>
<accession>A0A2S0KMW9</accession>
<dbReference type="AlphaFoldDB" id="A0A2S0KMW9"/>
<evidence type="ECO:0008006" key="4">
    <source>
        <dbReference type="Google" id="ProtNLM"/>
    </source>
</evidence>
<name>A0A2S0KMW9_9FIRM</name>
<feature type="transmembrane region" description="Helical" evidence="1">
    <location>
        <begin position="21"/>
        <end position="41"/>
    </location>
</feature>
<keyword evidence="1" id="KW-1133">Transmembrane helix</keyword>
<gene>
    <name evidence="2" type="ORF">C5Q98_03440</name>
</gene>
<feature type="transmembrane region" description="Helical" evidence="1">
    <location>
        <begin position="214"/>
        <end position="242"/>
    </location>
</feature>
<evidence type="ECO:0000256" key="1">
    <source>
        <dbReference type="SAM" id="Phobius"/>
    </source>
</evidence>
<keyword evidence="1" id="KW-0812">Transmembrane</keyword>
<feature type="transmembrane region" description="Helical" evidence="1">
    <location>
        <begin position="127"/>
        <end position="153"/>
    </location>
</feature>
<dbReference type="EMBL" id="CP027226">
    <property type="protein sequence ID" value="AVM42339.1"/>
    <property type="molecule type" value="Genomic_DNA"/>
</dbReference>
<dbReference type="Proteomes" id="UP000237947">
    <property type="component" value="Chromosome"/>
</dbReference>
<keyword evidence="1" id="KW-0472">Membrane</keyword>
<evidence type="ECO:0000313" key="3">
    <source>
        <dbReference type="Proteomes" id="UP000237947"/>
    </source>
</evidence>
<protein>
    <recommendedName>
        <fullName evidence="4">Glycerophosphoryl diester phosphodiesterase membrane domain-containing protein</fullName>
    </recommendedName>
</protein>
<sequence length="278" mass="31745">MSLTFMIEALKFNKLKSRNTIKYIFLIVFLLNSLFLLFPLGDKDLSPFINWVYNNGNLFNETRYLLPDANANSILSWGNIIYLSSQLVMKLLNLAFVFLYGAIALGDYIGKPSSESIETYLKKIPQLLLFLALLIVPFVSGAFLFMLPFYIILTKLVFSMFYVYEDKEKLSTALSESFYQTKGITFSLVWSLIILEFVLSLIRNLLALLVPANIVGYSLITAFSTAVSVFVIGRLFTLYYIYYAKINPRGLVRIEGSVFDIVDNIKHIQEEISGEPRD</sequence>
<feature type="transmembrane region" description="Helical" evidence="1">
    <location>
        <begin position="87"/>
        <end position="106"/>
    </location>
</feature>
<evidence type="ECO:0000313" key="2">
    <source>
        <dbReference type="EMBL" id="AVM42339.1"/>
    </source>
</evidence>
<keyword evidence="3" id="KW-1185">Reference proteome</keyword>
<proteinExistence type="predicted"/>